<dbReference type="InterPro" id="IPR051822">
    <property type="entry name" value="Glycosyl_Hydrolase_84"/>
</dbReference>
<evidence type="ECO:0000259" key="9">
    <source>
        <dbReference type="PROSITE" id="PS52009"/>
    </source>
</evidence>
<evidence type="ECO:0000313" key="10">
    <source>
        <dbReference type="Ensembl" id="ENSSLUP00000044469.1"/>
    </source>
</evidence>
<dbReference type="InterPro" id="IPR011496">
    <property type="entry name" value="O-GlcNAcase_cat"/>
</dbReference>
<feature type="domain" description="GH84" evidence="9">
    <location>
        <begin position="1"/>
        <end position="295"/>
    </location>
</feature>
<dbReference type="PANTHER" id="PTHR13170:SF23">
    <property type="entry name" value="PROTEIN O-GLCNACASE-LIKE"/>
    <property type="match status" value="1"/>
</dbReference>
<dbReference type="FunFam" id="1.20.58.240:FF:000003">
    <property type="entry name" value="Si:dkey-183c6.8"/>
    <property type="match status" value="1"/>
</dbReference>
<reference evidence="10" key="2">
    <citation type="submission" date="2025-09" db="UniProtKB">
        <authorList>
            <consortium name="Ensembl"/>
        </authorList>
    </citation>
    <scope>IDENTIFICATION</scope>
</reference>
<dbReference type="Gene3D" id="1.20.58.240">
    <property type="entry name" value="STAT, domain 1"/>
    <property type="match status" value="1"/>
</dbReference>
<evidence type="ECO:0000256" key="1">
    <source>
        <dbReference type="ARBA" id="ARBA00022801"/>
    </source>
</evidence>
<evidence type="ECO:0000256" key="2">
    <source>
        <dbReference type="ARBA" id="ARBA00023295"/>
    </source>
</evidence>
<dbReference type="GO" id="GO:0016231">
    <property type="term" value="F:beta-N-acetylglucosaminidase activity"/>
    <property type="evidence" value="ECO:0007669"/>
    <property type="project" value="TreeGrafter"/>
</dbReference>
<reference evidence="10" key="1">
    <citation type="submission" date="2025-08" db="UniProtKB">
        <authorList>
            <consortium name="Ensembl"/>
        </authorList>
    </citation>
    <scope>IDENTIFICATION</scope>
</reference>
<evidence type="ECO:0000256" key="4">
    <source>
        <dbReference type="ARBA" id="ARBA00050933"/>
    </source>
</evidence>
<dbReference type="AlphaFoldDB" id="A0A8D0DA67"/>
<feature type="compositionally biased region" description="Basic and acidic residues" evidence="8">
    <location>
        <begin position="377"/>
        <end position="390"/>
    </location>
</feature>
<organism evidence="10 11">
    <name type="scientific">Sander lucioperca</name>
    <name type="common">Pike-perch</name>
    <name type="synonym">Perca lucioperca</name>
    <dbReference type="NCBI Taxonomy" id="283035"/>
    <lineage>
        <taxon>Eukaryota</taxon>
        <taxon>Metazoa</taxon>
        <taxon>Chordata</taxon>
        <taxon>Craniata</taxon>
        <taxon>Vertebrata</taxon>
        <taxon>Euteleostomi</taxon>
        <taxon>Actinopterygii</taxon>
        <taxon>Neopterygii</taxon>
        <taxon>Teleostei</taxon>
        <taxon>Neoteleostei</taxon>
        <taxon>Acanthomorphata</taxon>
        <taxon>Eupercaria</taxon>
        <taxon>Perciformes</taxon>
        <taxon>Percoidei</taxon>
        <taxon>Percidae</taxon>
        <taxon>Luciopercinae</taxon>
        <taxon>Sander</taxon>
    </lineage>
</organism>
<proteinExistence type="predicted"/>
<dbReference type="PROSITE" id="PS52009">
    <property type="entry name" value="GH84"/>
    <property type="match status" value="1"/>
</dbReference>
<comment type="catalytic activity">
    <reaction evidence="5">
        <text>3-O-(N-acetyl-beta-D-glucosaminyl)-L-threonyl-[protein] + H2O = L-threonyl-[protein] + N-acetyl-D-glucosamine</text>
        <dbReference type="Rhea" id="RHEA:48892"/>
        <dbReference type="Rhea" id="RHEA-COMP:11060"/>
        <dbReference type="Rhea" id="RHEA-COMP:12252"/>
        <dbReference type="ChEBI" id="CHEBI:15377"/>
        <dbReference type="ChEBI" id="CHEBI:30013"/>
        <dbReference type="ChEBI" id="CHEBI:90840"/>
        <dbReference type="ChEBI" id="CHEBI:506227"/>
        <dbReference type="EC" id="3.2.1.169"/>
    </reaction>
</comment>
<dbReference type="SUPFAM" id="SSF51445">
    <property type="entry name" value="(Trans)glycosidases"/>
    <property type="match status" value="1"/>
</dbReference>
<feature type="compositionally biased region" description="Low complexity" evidence="8">
    <location>
        <begin position="367"/>
        <end position="376"/>
    </location>
</feature>
<dbReference type="GeneTree" id="ENSGT00390000007726"/>
<evidence type="ECO:0000313" key="11">
    <source>
        <dbReference type="Proteomes" id="UP000694568"/>
    </source>
</evidence>
<dbReference type="Gene3D" id="3.20.20.80">
    <property type="entry name" value="Glycosidases"/>
    <property type="match status" value="1"/>
</dbReference>
<dbReference type="GO" id="GO:0102571">
    <property type="term" value="F:[protein]-3-O-(N-acetyl-D-glucosaminyl)-L-serine/L-threonine O-N-acetyl-alpha-D-glucosaminase activity"/>
    <property type="evidence" value="ECO:0007669"/>
    <property type="project" value="UniProtKB-EC"/>
</dbReference>
<evidence type="ECO:0000256" key="5">
    <source>
        <dbReference type="ARBA" id="ARBA00052136"/>
    </source>
</evidence>
<evidence type="ECO:0000256" key="8">
    <source>
        <dbReference type="SAM" id="MobiDB-lite"/>
    </source>
</evidence>
<name>A0A8D0DA67_SANLU</name>
<dbReference type="Ensembl" id="ENSSLUT00000045867.1">
    <property type="protein sequence ID" value="ENSSLUP00000044469.1"/>
    <property type="gene ID" value="ENSSLUG00000019634.1"/>
</dbReference>
<accession>A0A8D0DA67</accession>
<evidence type="ECO:0000256" key="3">
    <source>
        <dbReference type="ARBA" id="ARBA00030512"/>
    </source>
</evidence>
<sequence length="772" mass="85805">FVVQQPIVTADSTSPEISCSPCSLTSVTFSLPMPPLSMTFCARMQSWGLNTYLYGPKDDLKHRLLWREVYSHEEEGQLRTLIKEAQSRGLKFVYALSPGQDIVFSSSCDLTLLKRKLRQVSDLGCQAFAILFDDIDHSMCQADSEAFSSFAHAQVTVTNEIYRFLGEPAVFLFCPTEYCGSLCSPSVSKSPYLQTVGEDLLPNIAVIWTGSKVISRKLSVDCLAEVESVLQRSPLIWDNLHANDYDSRRLFLGPFKGREPQLRSHLRGLLLNPNCEFEANYIPLHSLASWYRTGKKERKGEVISEGKDGAERIMEQLEVAVMRPEMSRECEYCPDRALSAALRDWMQELNQPLQAGKKLLPVFPLNSSSPPSSPTKVKGEMEGREGEKKSQPNHQPQGSRPSAPPGRGQKAQGWGLCGGKGLLSETQVRLLVGLYYLPHEHGPSAQKLLQDLTWLKANCHLVSANSKKTPPLKIDEWRGRSSRVLSLCEDIAQLHCSVVSGANRAVLYDLYPYVWDLRNTALVAKAFICWLGCGKTTGADQLGVESEPWTFKGGVSGEVQMLLPIGSSSDLFTHPPPLFPTSRLYNIRPYHSKDKVGEVPQSSASHPDIVGDRCLGPCLALCPEYCFILEDELGACGCVLGILDVRCFAKRCQASWMPAMRDKYPPKGGNTHPNTQVKLMEEDQGEYPDSLIYHFPSQLRLDALPELVDVSVSRTLLTALLTALKANGSQGVFCEVQPTDRQRLEFLTKMGFLEILRGEARSREGVVLGRLL</sequence>
<dbReference type="Pfam" id="PF07555">
    <property type="entry name" value="NAGidase"/>
    <property type="match status" value="1"/>
</dbReference>
<dbReference type="EC" id="3.2.1.169" evidence="6"/>
<dbReference type="GO" id="GO:0009100">
    <property type="term" value="P:glycoprotein metabolic process"/>
    <property type="evidence" value="ECO:0007669"/>
    <property type="project" value="TreeGrafter"/>
</dbReference>
<dbReference type="InterPro" id="IPR017853">
    <property type="entry name" value="GH"/>
</dbReference>
<keyword evidence="11" id="KW-1185">Reference proteome</keyword>
<gene>
    <name evidence="10" type="primary">si:dkey-183c6.8</name>
</gene>
<protein>
    <recommendedName>
        <fullName evidence="6">protein O-GlcNAcase</fullName>
        <ecNumber evidence="6">3.2.1.169</ecNumber>
    </recommendedName>
    <alternativeName>
        <fullName evidence="3">Beta-N-acetylhexosaminidase</fullName>
    </alternativeName>
    <alternativeName>
        <fullName evidence="7">Beta-hexosaminidase</fullName>
    </alternativeName>
</protein>
<keyword evidence="1" id="KW-0378">Hydrolase</keyword>
<dbReference type="PANTHER" id="PTHR13170">
    <property type="entry name" value="O-GLCNACASE"/>
    <property type="match status" value="1"/>
</dbReference>
<keyword evidence="2" id="KW-0326">Glycosidase</keyword>
<evidence type="ECO:0000256" key="7">
    <source>
        <dbReference type="ARBA" id="ARBA00076634"/>
    </source>
</evidence>
<dbReference type="Proteomes" id="UP000694568">
    <property type="component" value="Unplaced"/>
</dbReference>
<dbReference type="Gene3D" id="3.40.630.30">
    <property type="match status" value="1"/>
</dbReference>
<comment type="catalytic activity">
    <reaction evidence="4">
        <text>3-O-(N-acetyl-beta-D-glucosaminyl)-L-seryl-[protein] + H2O = N-acetyl-D-glucosamine + L-seryl-[protein]</text>
        <dbReference type="Rhea" id="RHEA:48876"/>
        <dbReference type="Rhea" id="RHEA-COMP:9863"/>
        <dbReference type="Rhea" id="RHEA-COMP:12251"/>
        <dbReference type="ChEBI" id="CHEBI:15377"/>
        <dbReference type="ChEBI" id="CHEBI:29999"/>
        <dbReference type="ChEBI" id="CHEBI:90838"/>
        <dbReference type="ChEBI" id="CHEBI:506227"/>
        <dbReference type="EC" id="3.2.1.169"/>
    </reaction>
</comment>
<evidence type="ECO:0000256" key="6">
    <source>
        <dbReference type="ARBA" id="ARBA00066938"/>
    </source>
</evidence>
<dbReference type="FunFam" id="3.20.20.80:FF:000009">
    <property type="entry name" value="O-GlcNAcase BT_4395"/>
    <property type="match status" value="1"/>
</dbReference>
<feature type="region of interest" description="Disordered" evidence="8">
    <location>
        <begin position="361"/>
        <end position="412"/>
    </location>
</feature>